<dbReference type="eggNOG" id="COG0346">
    <property type="taxonomic scope" value="Bacteria"/>
</dbReference>
<dbReference type="STRING" id="269800.Tfu_0908"/>
<dbReference type="CDD" id="cd06587">
    <property type="entry name" value="VOC"/>
    <property type="match status" value="1"/>
</dbReference>
<evidence type="ECO:0000313" key="3">
    <source>
        <dbReference type="EMBL" id="AAZ54946.1"/>
    </source>
</evidence>
<dbReference type="SUPFAM" id="SSF54593">
    <property type="entry name" value="Glyoxalase/Bleomycin resistance protein/Dihydroxybiphenyl dioxygenase"/>
    <property type="match status" value="1"/>
</dbReference>
<dbReference type="InterPro" id="IPR004360">
    <property type="entry name" value="Glyas_Fos-R_dOase_dom"/>
</dbReference>
<organism evidence="3">
    <name type="scientific">Thermobifida fusca (strain YX)</name>
    <dbReference type="NCBI Taxonomy" id="269800"/>
    <lineage>
        <taxon>Bacteria</taxon>
        <taxon>Bacillati</taxon>
        <taxon>Actinomycetota</taxon>
        <taxon>Actinomycetes</taxon>
        <taxon>Streptosporangiales</taxon>
        <taxon>Nocardiopsidaceae</taxon>
        <taxon>Thermobifida</taxon>
    </lineage>
</organism>
<dbReference type="HOGENOM" id="CLU_046006_9_2_11"/>
<dbReference type="InterPro" id="IPR029068">
    <property type="entry name" value="Glyas_Bleomycin-R_OHBP_Dase"/>
</dbReference>
<dbReference type="PANTHER" id="PTHR36113">
    <property type="entry name" value="LYASE, PUTATIVE-RELATED-RELATED"/>
    <property type="match status" value="1"/>
</dbReference>
<dbReference type="Gene3D" id="3.10.180.10">
    <property type="entry name" value="2,3-Dihydroxybiphenyl 1,2-Dioxygenase, domain 1"/>
    <property type="match status" value="1"/>
</dbReference>
<dbReference type="PROSITE" id="PS51819">
    <property type="entry name" value="VOC"/>
    <property type="match status" value="1"/>
</dbReference>
<dbReference type="Pfam" id="PF00903">
    <property type="entry name" value="Glyoxalase"/>
    <property type="match status" value="1"/>
</dbReference>
<keyword evidence="1" id="KW-0479">Metal-binding</keyword>
<dbReference type="GO" id="GO:0046872">
    <property type="term" value="F:metal ion binding"/>
    <property type="evidence" value="ECO:0007669"/>
    <property type="project" value="UniProtKB-KW"/>
</dbReference>
<reference evidence="3" key="1">
    <citation type="submission" date="2005-07" db="EMBL/GenBank/DDBJ databases">
        <title>Complete sequence of Thermobifida fusca YX.</title>
        <authorList>
            <consortium name="US DOE Joint Genome Institute"/>
            <person name="Copeland A."/>
            <person name="Lucas S."/>
            <person name="Lapidus A."/>
            <person name="Barry K."/>
            <person name="Detter J.C."/>
            <person name="Glavina T."/>
            <person name="Hammon N."/>
            <person name="Israni S."/>
            <person name="Pitluck S."/>
            <person name="Di Bartolo G."/>
            <person name="Chain P."/>
            <person name="Schmutz J."/>
            <person name="Larimer F."/>
            <person name="Land M."/>
            <person name="Lykidis A."/>
            <person name="Richardson P."/>
        </authorList>
    </citation>
    <scope>NUCLEOTIDE SEQUENCE</scope>
    <source>
        <strain evidence="3">YX</strain>
    </source>
</reference>
<evidence type="ECO:0000256" key="1">
    <source>
        <dbReference type="ARBA" id="ARBA00022723"/>
    </source>
</evidence>
<proteinExistence type="predicted"/>
<dbReference type="InterPro" id="IPR037523">
    <property type="entry name" value="VOC_core"/>
</dbReference>
<dbReference type="GO" id="GO:0004462">
    <property type="term" value="F:lactoylglutathione lyase activity"/>
    <property type="evidence" value="ECO:0007669"/>
    <property type="project" value="InterPro"/>
</dbReference>
<gene>
    <name evidence="3" type="ordered locus">Tfu_0908</name>
</gene>
<protein>
    <recommendedName>
        <fullName evidence="2">VOC domain-containing protein</fullName>
    </recommendedName>
</protein>
<feature type="domain" description="VOC" evidence="2">
    <location>
        <begin position="26"/>
        <end position="148"/>
    </location>
</feature>
<dbReference type="AlphaFoldDB" id="Q47RH1"/>
<dbReference type="InterPro" id="IPR051332">
    <property type="entry name" value="Fosfomycin_Res_Enzymes"/>
</dbReference>
<dbReference type="PANTHER" id="PTHR36113:SF6">
    <property type="entry name" value="FOSFOMYCIN RESISTANCE PROTEIN FOSX"/>
    <property type="match status" value="1"/>
</dbReference>
<dbReference type="KEGG" id="tfu:Tfu_0908"/>
<accession>Q47RH1</accession>
<dbReference type="PROSITE" id="PS00934">
    <property type="entry name" value="GLYOXALASE_I_1"/>
    <property type="match status" value="1"/>
</dbReference>
<name>Q47RH1_THEFY</name>
<dbReference type="EMBL" id="CP000088">
    <property type="protein sequence ID" value="AAZ54946.1"/>
    <property type="molecule type" value="Genomic_DNA"/>
</dbReference>
<dbReference type="InterPro" id="IPR018146">
    <property type="entry name" value="Glyoxalase_1_CS"/>
</dbReference>
<sequence>MSTLFSTLARRPLHRRKGVPVSSLAGIAHITLSVRNRDTSVEFYRDVLGFHEYKTEDGPHWRRTFCRHPNGLVLCLTQHTDHFNARFDPRHAGMDHLAFAVSSPDDLEEWEKRLDALEVEHTPILHGDHGPLLMFEDPDGIQLELCCPDPPAG</sequence>
<evidence type="ECO:0000259" key="2">
    <source>
        <dbReference type="PROSITE" id="PS51819"/>
    </source>
</evidence>